<dbReference type="PANTHER" id="PTHR16056:SF2">
    <property type="entry name" value="TESTIS-EXPRESSED PROTEIN 10"/>
    <property type="match status" value="1"/>
</dbReference>
<dbReference type="AlphaFoldDB" id="A0A914XQ06"/>
<dbReference type="Pfam" id="PF12333">
    <property type="entry name" value="Ipi1_N"/>
    <property type="match status" value="1"/>
</dbReference>
<dbReference type="InterPro" id="IPR011989">
    <property type="entry name" value="ARM-like"/>
</dbReference>
<feature type="domain" description="Pre-rRNA-processing protein Ipi1 N-terminal" evidence="4">
    <location>
        <begin position="140"/>
        <end position="225"/>
    </location>
</feature>
<protein>
    <submittedName>
        <fullName evidence="6">Pre-rRNA-processing protein Ipi1 N-terminal domain-containing protein</fullName>
    </submittedName>
</protein>
<keyword evidence="5" id="KW-1185">Reference proteome</keyword>
<evidence type="ECO:0000313" key="5">
    <source>
        <dbReference type="Proteomes" id="UP000887566"/>
    </source>
</evidence>
<accession>A0A914XQ06</accession>
<dbReference type="WBParaSite" id="PSAMB.scaffold964size37954.g9963.t1">
    <property type="protein sequence ID" value="PSAMB.scaffold964size37954.g9963.t1"/>
    <property type="gene ID" value="PSAMB.scaffold964size37954.g9963"/>
</dbReference>
<reference evidence="6" key="1">
    <citation type="submission" date="2022-11" db="UniProtKB">
        <authorList>
            <consortium name="WormBaseParasite"/>
        </authorList>
    </citation>
    <scope>IDENTIFICATION</scope>
</reference>
<sequence>MGKKAKKKLSKDFKKVKLKVGRTLKKPAVTDTTVHAKKLVLLEQLSRCSADVSNNPLSHRKLSLEDLIQQLGHYNKNSRKDALAGIKQLLADHEEMIVPNLRTLIPSVARLVTDDQCAATQLPVLRAVLELICRSTDTASMRPHFALLVAHFSLGLSHLMAGVKMFALACFDMILQIYPDLCLGSADVFSSFVGFLAAWERPKASEAKRTVSQKQRVLESLLKFLNVFAADGDHQSLSKTSARVLRISVDGNPTGPYSVSLQPRNGPFDFHVLSSTAERLSSPLESVDELIKLWQCAFPFLLNLLLETASDERPDLLLIGNVARGLKLLAAKAAKVRTTTESGERLRAELQKSLSKSVRRRLSQLCPLKGQDAGGANRLLVDAVAMLDALAAYRPA</sequence>
<proteinExistence type="inferred from homology"/>
<evidence type="ECO:0000259" key="4">
    <source>
        <dbReference type="Pfam" id="PF12333"/>
    </source>
</evidence>
<organism evidence="5 6">
    <name type="scientific">Plectus sambesii</name>
    <dbReference type="NCBI Taxonomy" id="2011161"/>
    <lineage>
        <taxon>Eukaryota</taxon>
        <taxon>Metazoa</taxon>
        <taxon>Ecdysozoa</taxon>
        <taxon>Nematoda</taxon>
        <taxon>Chromadorea</taxon>
        <taxon>Plectida</taxon>
        <taxon>Plectina</taxon>
        <taxon>Plectoidea</taxon>
        <taxon>Plectidae</taxon>
        <taxon>Plectus</taxon>
    </lineage>
</organism>
<dbReference type="InterPro" id="IPR016024">
    <property type="entry name" value="ARM-type_fold"/>
</dbReference>
<keyword evidence="3" id="KW-0539">Nucleus</keyword>
<dbReference type="Gene3D" id="1.25.10.10">
    <property type="entry name" value="Leucine-rich Repeat Variant"/>
    <property type="match status" value="1"/>
</dbReference>
<evidence type="ECO:0000256" key="3">
    <source>
        <dbReference type="ARBA" id="ARBA00023242"/>
    </source>
</evidence>
<dbReference type="GO" id="GO:0071339">
    <property type="term" value="C:MLL1 complex"/>
    <property type="evidence" value="ECO:0007669"/>
    <property type="project" value="TreeGrafter"/>
</dbReference>
<dbReference type="InterPro" id="IPR024679">
    <property type="entry name" value="Ipi1_N"/>
</dbReference>
<dbReference type="PANTHER" id="PTHR16056">
    <property type="entry name" value="REGULATOR OF MICROTUBULE DYNAMICS PROTEIN"/>
    <property type="match status" value="1"/>
</dbReference>
<dbReference type="Proteomes" id="UP000887566">
    <property type="component" value="Unplaced"/>
</dbReference>
<comment type="subcellular location">
    <subcellularLocation>
        <location evidence="1">Nucleus</location>
    </subcellularLocation>
</comment>
<comment type="similarity">
    <text evidence="2">Belongs to the IPI1/TEX10 family.</text>
</comment>
<evidence type="ECO:0000313" key="6">
    <source>
        <dbReference type="WBParaSite" id="PSAMB.scaffold964size37954.g9963.t1"/>
    </source>
</evidence>
<evidence type="ECO:0000256" key="1">
    <source>
        <dbReference type="ARBA" id="ARBA00004123"/>
    </source>
</evidence>
<evidence type="ECO:0000256" key="2">
    <source>
        <dbReference type="ARBA" id="ARBA00006427"/>
    </source>
</evidence>
<name>A0A914XQ06_9BILA</name>
<dbReference type="SUPFAM" id="SSF48371">
    <property type="entry name" value="ARM repeat"/>
    <property type="match status" value="1"/>
</dbReference>